<comment type="caution">
    <text evidence="2">The sequence shown here is derived from an EMBL/GenBank/DDBJ whole genome shotgun (WGS) entry which is preliminary data.</text>
</comment>
<dbReference type="EMBL" id="BPVZ01000029">
    <property type="protein sequence ID" value="GKV08709.1"/>
    <property type="molecule type" value="Genomic_DNA"/>
</dbReference>
<keyword evidence="1" id="KW-0472">Membrane</keyword>
<sequence length="126" mass="13716">MASTLPSYLDQLADLHYQASLTVSFQIPCFNLIGLALFLWNSKDNHVEINHQDGGPVMILFGFSALCRLIDHQESCAFFHRTDVGGCTCTACVTFNNAYALKTAMLLSIAQGATIVDHNGSVEESS</sequence>
<keyword evidence="1" id="KW-1133">Transmembrane helix</keyword>
<organism evidence="2 3">
    <name type="scientific">Rubroshorea leprosula</name>
    <dbReference type="NCBI Taxonomy" id="152421"/>
    <lineage>
        <taxon>Eukaryota</taxon>
        <taxon>Viridiplantae</taxon>
        <taxon>Streptophyta</taxon>
        <taxon>Embryophyta</taxon>
        <taxon>Tracheophyta</taxon>
        <taxon>Spermatophyta</taxon>
        <taxon>Magnoliopsida</taxon>
        <taxon>eudicotyledons</taxon>
        <taxon>Gunneridae</taxon>
        <taxon>Pentapetalae</taxon>
        <taxon>rosids</taxon>
        <taxon>malvids</taxon>
        <taxon>Malvales</taxon>
        <taxon>Dipterocarpaceae</taxon>
        <taxon>Rubroshorea</taxon>
    </lineage>
</organism>
<gene>
    <name evidence="2" type="ORF">SLEP1_g20305</name>
</gene>
<dbReference type="Proteomes" id="UP001054252">
    <property type="component" value="Unassembled WGS sequence"/>
</dbReference>
<dbReference type="AlphaFoldDB" id="A0AAV5J288"/>
<accession>A0AAV5J288</accession>
<evidence type="ECO:0000256" key="1">
    <source>
        <dbReference type="SAM" id="Phobius"/>
    </source>
</evidence>
<proteinExistence type="predicted"/>
<reference evidence="2 3" key="1">
    <citation type="journal article" date="2021" name="Commun. Biol.">
        <title>The genome of Shorea leprosula (Dipterocarpaceae) highlights the ecological relevance of drought in aseasonal tropical rainforests.</title>
        <authorList>
            <person name="Ng K.K.S."/>
            <person name="Kobayashi M.J."/>
            <person name="Fawcett J.A."/>
            <person name="Hatakeyama M."/>
            <person name="Paape T."/>
            <person name="Ng C.H."/>
            <person name="Ang C.C."/>
            <person name="Tnah L.H."/>
            <person name="Lee C.T."/>
            <person name="Nishiyama T."/>
            <person name="Sese J."/>
            <person name="O'Brien M.J."/>
            <person name="Copetti D."/>
            <person name="Mohd Noor M.I."/>
            <person name="Ong R.C."/>
            <person name="Putra M."/>
            <person name="Sireger I.Z."/>
            <person name="Indrioko S."/>
            <person name="Kosugi Y."/>
            <person name="Izuno A."/>
            <person name="Isagi Y."/>
            <person name="Lee S.L."/>
            <person name="Shimizu K.K."/>
        </authorList>
    </citation>
    <scope>NUCLEOTIDE SEQUENCE [LARGE SCALE GENOMIC DNA]</scope>
    <source>
        <strain evidence="2">214</strain>
    </source>
</reference>
<name>A0AAV5J288_9ROSI</name>
<evidence type="ECO:0000313" key="2">
    <source>
        <dbReference type="EMBL" id="GKV08709.1"/>
    </source>
</evidence>
<protein>
    <submittedName>
        <fullName evidence="2">Uncharacterized protein</fullName>
    </submittedName>
</protein>
<keyword evidence="3" id="KW-1185">Reference proteome</keyword>
<feature type="transmembrane region" description="Helical" evidence="1">
    <location>
        <begin position="20"/>
        <end position="40"/>
    </location>
</feature>
<evidence type="ECO:0000313" key="3">
    <source>
        <dbReference type="Proteomes" id="UP001054252"/>
    </source>
</evidence>
<keyword evidence="1" id="KW-0812">Transmembrane</keyword>